<dbReference type="Gene3D" id="3.30.9.10">
    <property type="entry name" value="D-Amino Acid Oxidase, subunit A, domain 2"/>
    <property type="match status" value="1"/>
</dbReference>
<evidence type="ECO:0000313" key="7">
    <source>
        <dbReference type="EMBL" id="AXA64058.1"/>
    </source>
</evidence>
<dbReference type="Proteomes" id="UP000251666">
    <property type="component" value="Chromosome"/>
</dbReference>
<dbReference type="InterPro" id="IPR006076">
    <property type="entry name" value="FAD-dep_OxRdtase"/>
</dbReference>
<dbReference type="SUPFAM" id="SSF51905">
    <property type="entry name" value="FAD/NAD(P)-binding domain"/>
    <property type="match status" value="1"/>
</dbReference>
<dbReference type="EMBL" id="CP022202">
    <property type="protein sequence ID" value="AXA64058.1"/>
    <property type="molecule type" value="Genomic_DNA"/>
</dbReference>
<gene>
    <name evidence="7" type="ORF">CEQ51_04240</name>
</gene>
<dbReference type="RefSeq" id="WP_208666528.1">
    <property type="nucleotide sequence ID" value="NZ_CP022201.1"/>
</dbReference>
<accession>A0A2Z4ZZQ2</accession>
<evidence type="ECO:0000259" key="6">
    <source>
        <dbReference type="Pfam" id="PF01266"/>
    </source>
</evidence>
<evidence type="ECO:0000313" key="8">
    <source>
        <dbReference type="Proteomes" id="UP000251666"/>
    </source>
</evidence>
<feature type="domain" description="FAD dependent oxidoreductase" evidence="6">
    <location>
        <begin position="6"/>
        <end position="365"/>
    </location>
</feature>
<reference evidence="8" key="1">
    <citation type="journal article" date="2021" name="Front. Microbiol.">
        <title>Genomic Analysis of the 1-Aminocyclopropane-1-Carboxylate Deaminase-Producing Pseudomonas thivervalensis SC5 Reveals Its Multifaceted Roles in Soil and in Beneficial Interactions With Plants.</title>
        <authorList>
            <person name="Nascimento F.X."/>
            <person name="Uron P."/>
            <person name="Glick B.R."/>
            <person name="Giachini A."/>
            <person name="Rossi M.J."/>
        </authorList>
    </citation>
    <scope>NUCLEOTIDE SEQUENCE [LARGE SCALE GENOMIC DNA]</scope>
    <source>
        <strain evidence="8">PLM3</strain>
    </source>
</reference>
<evidence type="ECO:0000256" key="2">
    <source>
        <dbReference type="ARBA" id="ARBA00022630"/>
    </source>
</evidence>
<keyword evidence="8" id="KW-1185">Reference proteome</keyword>
<evidence type="ECO:0000256" key="1">
    <source>
        <dbReference type="ARBA" id="ARBA00001974"/>
    </source>
</evidence>
<organism evidence="7 8">
    <name type="scientific">Pseudomonas thivervalensis</name>
    <dbReference type="NCBI Taxonomy" id="86265"/>
    <lineage>
        <taxon>Bacteria</taxon>
        <taxon>Pseudomonadati</taxon>
        <taxon>Pseudomonadota</taxon>
        <taxon>Gammaproteobacteria</taxon>
        <taxon>Pseudomonadales</taxon>
        <taxon>Pseudomonadaceae</taxon>
        <taxon>Pseudomonas</taxon>
    </lineage>
</organism>
<dbReference type="PANTHER" id="PTHR43104:SF4">
    <property type="entry name" value="L-2-HYDROXYGLUTARATE DEHYDROGENASE, MITOCHONDRIAL"/>
    <property type="match status" value="1"/>
</dbReference>
<comment type="similarity">
    <text evidence="5">Belongs to the L2HGDH family.</text>
</comment>
<dbReference type="PANTHER" id="PTHR43104">
    <property type="entry name" value="L-2-HYDROXYGLUTARATE DEHYDROGENASE, MITOCHONDRIAL"/>
    <property type="match status" value="1"/>
</dbReference>
<dbReference type="GO" id="GO:0047545">
    <property type="term" value="F:(S)-2-hydroxyglutarate dehydrogenase activity"/>
    <property type="evidence" value="ECO:0007669"/>
    <property type="project" value="TreeGrafter"/>
</dbReference>
<keyword evidence="3" id="KW-0274">FAD</keyword>
<dbReference type="Gene3D" id="3.50.50.60">
    <property type="entry name" value="FAD/NAD(P)-binding domain"/>
    <property type="match status" value="1"/>
</dbReference>
<evidence type="ECO:0000256" key="4">
    <source>
        <dbReference type="ARBA" id="ARBA00023002"/>
    </source>
</evidence>
<comment type="cofactor">
    <cofactor evidence="1">
        <name>FAD</name>
        <dbReference type="ChEBI" id="CHEBI:57692"/>
    </cofactor>
</comment>
<dbReference type="KEGG" id="pthv:CE140_04930"/>
<keyword evidence="2" id="KW-0285">Flavoprotein</keyword>
<dbReference type="AlphaFoldDB" id="A0A2Z4ZZQ2"/>
<evidence type="ECO:0000256" key="3">
    <source>
        <dbReference type="ARBA" id="ARBA00022827"/>
    </source>
</evidence>
<dbReference type="Pfam" id="PF01266">
    <property type="entry name" value="DAO"/>
    <property type="match status" value="1"/>
</dbReference>
<name>A0A2Z4ZZQ2_9PSED</name>
<protein>
    <submittedName>
        <fullName evidence="7">FAD-dependent oxidoreductase</fullName>
    </submittedName>
</protein>
<keyword evidence="4" id="KW-0560">Oxidoreductase</keyword>
<sequence length="371" mass="39357">MSVDIDCVVVGAGVVGLAIAREMALAGHEVLVIEAGAAIGIGTSSRNSEVIHAGIYYPPGSLKARLCVEGRQALYAYCDSHGVNTRRTGKLIVANTDAQVGQLQFLLKRGHENGVDDLRLLDRNQAITLEPALECIAALYSPSTGIVDAHGLMLALQGDAETAGTSIALHAPLLGARATADGFLLHVGGDAPMALSCRRLINAAGLHAPALARRIDGLSSDAVPRGYLCKGSYFSVSGRVPFTHLVYPAPEADGLGVHMTLDLGGQARFGPDTEWVETEDYQVNPARADSFYSAIRSYWPDLPNGSLQPGYSGIRPKISAPGEPARDFMISSQREHDVPGLINLFGIESPGLTSCLAIAQYVRELIKRRHA</sequence>
<proteinExistence type="inferred from homology"/>
<dbReference type="InterPro" id="IPR036188">
    <property type="entry name" value="FAD/NAD-bd_sf"/>
</dbReference>
<evidence type="ECO:0000256" key="5">
    <source>
        <dbReference type="ARBA" id="ARBA00037941"/>
    </source>
</evidence>